<dbReference type="RefSeq" id="WP_274263890.1">
    <property type="nucleotide sequence ID" value="NZ_JAQZCI010000001.1"/>
</dbReference>
<comment type="caution">
    <text evidence="1">The sequence shown here is derived from an EMBL/GenBank/DDBJ whole genome shotgun (WGS) entry which is preliminary data.</text>
</comment>
<name>A0ABT5SF76_9MICO</name>
<gene>
    <name evidence="1" type="ORF">PUW80_03370</name>
</gene>
<dbReference type="EMBL" id="JAQZCI010000001">
    <property type="protein sequence ID" value="MDD7961386.1"/>
    <property type="molecule type" value="Genomic_DNA"/>
</dbReference>
<organism evidence="1 2">
    <name type="scientific">Microbacterium thalli</name>
    <dbReference type="NCBI Taxonomy" id="3027921"/>
    <lineage>
        <taxon>Bacteria</taxon>
        <taxon>Bacillati</taxon>
        <taxon>Actinomycetota</taxon>
        <taxon>Actinomycetes</taxon>
        <taxon>Micrococcales</taxon>
        <taxon>Microbacteriaceae</taxon>
        <taxon>Microbacterium</taxon>
    </lineage>
</organism>
<dbReference type="SUPFAM" id="SSF46955">
    <property type="entry name" value="Putative DNA-binding domain"/>
    <property type="match status" value="1"/>
</dbReference>
<evidence type="ECO:0000313" key="1">
    <source>
        <dbReference type="EMBL" id="MDD7961386.1"/>
    </source>
</evidence>
<sequence>MATKIDTTPVELKHRYLSPQQVADQLPGITTGTLAMWRHEGKGPRYRKLGRIVLYAADEVDEWVDAGTREGTSDGY</sequence>
<protein>
    <submittedName>
        <fullName evidence="1">Helix-turn-helix domain-containing protein</fullName>
    </submittedName>
</protein>
<proteinExistence type="predicted"/>
<reference evidence="1 2" key="1">
    <citation type="submission" date="2023-02" db="EMBL/GenBank/DDBJ databases">
        <title>Study of novel species of the Microbacterium genus.</title>
        <authorList>
            <person name="Arroyo-Herrera I."/>
            <person name="Roman-Ponce B."/>
            <person name="Vasquez-Murrieta M.S."/>
        </authorList>
    </citation>
    <scope>NUCLEOTIDE SEQUENCE [LARGE SCALE GENOMIC DNA]</scope>
    <source>
        <strain evidence="1 2">NE1TT3</strain>
    </source>
</reference>
<accession>A0ABT5SF76</accession>
<dbReference type="Proteomes" id="UP001218170">
    <property type="component" value="Unassembled WGS sequence"/>
</dbReference>
<dbReference type="InterPro" id="IPR009061">
    <property type="entry name" value="DNA-bd_dom_put_sf"/>
</dbReference>
<keyword evidence="2" id="KW-1185">Reference proteome</keyword>
<evidence type="ECO:0000313" key="2">
    <source>
        <dbReference type="Proteomes" id="UP001218170"/>
    </source>
</evidence>